<protein>
    <submittedName>
        <fullName evidence="1">Uncharacterized protein</fullName>
    </submittedName>
</protein>
<gene>
    <name evidence="1" type="ORF">POP72_033</name>
</gene>
<name>A0A2R2V1X2_9CAUD</name>
<organism evidence="1 2">
    <name type="scientific">Pectobacterium phage POP72</name>
    <dbReference type="NCBI Taxonomy" id="1965269"/>
    <lineage>
        <taxon>Viruses</taxon>
        <taxon>Duplodnaviria</taxon>
        <taxon>Heunggongvirae</taxon>
        <taxon>Uroviricota</taxon>
        <taxon>Caudoviricetes</taxon>
        <taxon>Autographivirales</taxon>
        <taxon>Autosignataviridae</taxon>
        <taxon>Molineuxvirinae</taxon>
        <taxon>Axomammavirus</taxon>
        <taxon>Axomammavirus PP1</taxon>
    </lineage>
</organism>
<evidence type="ECO:0000313" key="2">
    <source>
        <dbReference type="Proteomes" id="UP000244377"/>
    </source>
</evidence>
<dbReference type="EMBL" id="KY744566">
    <property type="protein sequence ID" value="ARB10949.1"/>
    <property type="molecule type" value="Genomic_DNA"/>
</dbReference>
<dbReference type="Proteomes" id="UP000244377">
    <property type="component" value="Genome"/>
</dbReference>
<sequence length="56" mass="6451">MTKTKPTINQAGMDMLENMILKPAPAKQGKGHDELVWDEAKRYILACIYQQFQVQQ</sequence>
<reference evidence="1 2" key="1">
    <citation type="submission" date="2017-03" db="EMBL/GenBank/DDBJ databases">
        <authorList>
            <person name="Afonso C.L."/>
            <person name="Miller P.J."/>
            <person name="Scott M.A."/>
            <person name="Spackman E."/>
            <person name="Goraichik I."/>
            <person name="Dimitrov K.M."/>
            <person name="Suarez D.L."/>
            <person name="Swayne D.E."/>
        </authorList>
    </citation>
    <scope>NUCLEOTIDE SEQUENCE [LARGE SCALE GENOMIC DNA]</scope>
</reference>
<accession>A0A2R2V1X2</accession>
<proteinExistence type="predicted"/>
<evidence type="ECO:0000313" key="1">
    <source>
        <dbReference type="EMBL" id="ARB10949.1"/>
    </source>
</evidence>